<evidence type="ECO:0000313" key="2">
    <source>
        <dbReference type="Proteomes" id="UP001056778"/>
    </source>
</evidence>
<accession>A0ACB9TAQ2</accession>
<evidence type="ECO:0000313" key="1">
    <source>
        <dbReference type="EMBL" id="KAI4463903.1"/>
    </source>
</evidence>
<sequence>MYFQNVVFWLVFLLYWCDGTCSEAQFNYDDSKYNMGSRENMRSTYSVLSDTIAQAVKEKPQDTCNSEDYSCLAMLSSDKHGLEAIRELHKQLDDDENGNVDLSETGDFLRQDLKIDSGYEKRQQVFHQNDDMHISVRELWEAWLRSEVHNWTIEQTVEWLTTNVGLSQYANNFIHHKVTGAALPR</sequence>
<dbReference type="EMBL" id="CM043018">
    <property type="protein sequence ID" value="KAI4463903.1"/>
    <property type="molecule type" value="Genomic_DNA"/>
</dbReference>
<comment type="caution">
    <text evidence="1">The sequence shown here is derived from an EMBL/GenBank/DDBJ whole genome shotgun (WGS) entry which is preliminary data.</text>
</comment>
<dbReference type="Proteomes" id="UP001056778">
    <property type="component" value="Chromosome 4"/>
</dbReference>
<organism evidence="1 2">
    <name type="scientific">Holotrichia oblita</name>
    <name type="common">Chafer beetle</name>
    <dbReference type="NCBI Taxonomy" id="644536"/>
    <lineage>
        <taxon>Eukaryota</taxon>
        <taxon>Metazoa</taxon>
        <taxon>Ecdysozoa</taxon>
        <taxon>Arthropoda</taxon>
        <taxon>Hexapoda</taxon>
        <taxon>Insecta</taxon>
        <taxon>Pterygota</taxon>
        <taxon>Neoptera</taxon>
        <taxon>Endopterygota</taxon>
        <taxon>Coleoptera</taxon>
        <taxon>Polyphaga</taxon>
        <taxon>Scarabaeiformia</taxon>
        <taxon>Scarabaeidae</taxon>
        <taxon>Melolonthinae</taxon>
        <taxon>Holotrichia</taxon>
    </lineage>
</organism>
<protein>
    <submittedName>
        <fullName evidence="1">Stromal interaction molecule</fullName>
    </submittedName>
</protein>
<name>A0ACB9TAQ2_HOLOL</name>
<gene>
    <name evidence="1" type="ORF">MML48_4g00007427</name>
</gene>
<reference evidence="1" key="1">
    <citation type="submission" date="2022-04" db="EMBL/GenBank/DDBJ databases">
        <title>Chromosome-scale genome assembly of Holotrichia oblita Faldermann.</title>
        <authorList>
            <person name="Rongchong L."/>
        </authorList>
    </citation>
    <scope>NUCLEOTIDE SEQUENCE</scope>
    <source>
        <strain evidence="1">81SQS9</strain>
    </source>
</reference>
<proteinExistence type="predicted"/>
<keyword evidence="2" id="KW-1185">Reference proteome</keyword>